<proteinExistence type="predicted"/>
<comment type="subcellular location">
    <subcellularLocation>
        <location evidence="1">Cytoplasm</location>
        <location evidence="1">Cytoskeleton</location>
        <location evidence="1">Microtubule organizing center</location>
        <location evidence="1">Centrosome</location>
    </subcellularLocation>
</comment>
<dbReference type="AlphaFoldDB" id="A0A6P7WUP7"/>
<sequence>MLKDELGRFQQVVNDAEGEVSQHRKQIELLKTEKEITLNEKEELNKQSKKYQDELCQLNARTLELQGTISALEARWQSSQSTIQLLQEELTEVTHQKEEAAAFARELQEATARAEEEQLQQQALWQREKELMVQELESSRER</sequence>
<dbReference type="PANTHER" id="PTHR18905:SF12">
    <property type="entry name" value="NINEIN-LIKE PROTEIN"/>
    <property type="match status" value="1"/>
</dbReference>
<evidence type="ECO:0000313" key="6">
    <source>
        <dbReference type="Proteomes" id="UP000515156"/>
    </source>
</evidence>
<dbReference type="GO" id="GO:0034454">
    <property type="term" value="P:microtubule anchoring at centrosome"/>
    <property type="evidence" value="ECO:0007669"/>
    <property type="project" value="TreeGrafter"/>
</dbReference>
<keyword evidence="3" id="KW-0597">Phosphoprotein</keyword>
<protein>
    <submittedName>
        <fullName evidence="7">Ninein-like protein</fullName>
    </submittedName>
</protein>
<evidence type="ECO:0000256" key="4">
    <source>
        <dbReference type="ARBA" id="ARBA00023212"/>
    </source>
</evidence>
<keyword evidence="2" id="KW-0963">Cytoplasm</keyword>
<dbReference type="OrthoDB" id="5799458at2759"/>
<dbReference type="GO" id="GO:0005813">
    <property type="term" value="C:centrosome"/>
    <property type="evidence" value="ECO:0007669"/>
    <property type="project" value="UniProtKB-SubCell"/>
</dbReference>
<reference evidence="7" key="1">
    <citation type="submission" date="2025-08" db="UniProtKB">
        <authorList>
            <consortium name="RefSeq"/>
        </authorList>
    </citation>
    <scope>IDENTIFICATION</scope>
</reference>
<feature type="coiled-coil region" evidence="5">
    <location>
        <begin position="93"/>
        <end position="120"/>
    </location>
</feature>
<organism evidence="6 7">
    <name type="scientific">Microcaecilia unicolor</name>
    <dbReference type="NCBI Taxonomy" id="1415580"/>
    <lineage>
        <taxon>Eukaryota</taxon>
        <taxon>Metazoa</taxon>
        <taxon>Chordata</taxon>
        <taxon>Craniata</taxon>
        <taxon>Vertebrata</taxon>
        <taxon>Euteleostomi</taxon>
        <taxon>Amphibia</taxon>
        <taxon>Gymnophiona</taxon>
        <taxon>Siphonopidae</taxon>
        <taxon>Microcaecilia</taxon>
    </lineage>
</organism>
<dbReference type="PANTHER" id="PTHR18905">
    <property type="entry name" value="NINEIN"/>
    <property type="match status" value="1"/>
</dbReference>
<dbReference type="GeneID" id="115459177"/>
<dbReference type="Proteomes" id="UP000515156">
    <property type="component" value="Unplaced"/>
</dbReference>
<evidence type="ECO:0000313" key="7">
    <source>
        <dbReference type="RefSeq" id="XP_030044901.1"/>
    </source>
</evidence>
<evidence type="ECO:0000256" key="5">
    <source>
        <dbReference type="SAM" id="Coils"/>
    </source>
</evidence>
<evidence type="ECO:0000256" key="3">
    <source>
        <dbReference type="ARBA" id="ARBA00022553"/>
    </source>
</evidence>
<evidence type="ECO:0000256" key="1">
    <source>
        <dbReference type="ARBA" id="ARBA00004300"/>
    </source>
</evidence>
<keyword evidence="4" id="KW-0206">Cytoskeleton</keyword>
<dbReference type="InParanoid" id="A0A6P7WUP7"/>
<name>A0A6P7WUP7_9AMPH</name>
<keyword evidence="5" id="KW-0175">Coiled coil</keyword>
<dbReference type="KEGG" id="muo:115459177"/>
<feature type="coiled-coil region" evidence="5">
    <location>
        <begin position="13"/>
        <end position="54"/>
    </location>
</feature>
<dbReference type="RefSeq" id="XP_030044901.1">
    <property type="nucleotide sequence ID" value="XM_030189041.1"/>
</dbReference>
<gene>
    <name evidence="7" type="primary">LOC115459177</name>
</gene>
<evidence type="ECO:0000256" key="2">
    <source>
        <dbReference type="ARBA" id="ARBA00022490"/>
    </source>
</evidence>
<keyword evidence="6" id="KW-1185">Reference proteome</keyword>
<accession>A0A6P7WUP7</accession>